<dbReference type="Proteomes" id="UP000004835">
    <property type="component" value="Unassembled WGS sequence"/>
</dbReference>
<dbReference type="HOGENOM" id="CLU_081254_4_0_9"/>
<comment type="pathway">
    <text evidence="10">Lipid metabolism; phospholipid metabolism.</text>
</comment>
<comment type="subunit">
    <text evidence="10">Probably interacts with PlsX.</text>
</comment>
<keyword evidence="11" id="KW-0012">Acyltransferase</keyword>
<dbReference type="EMBL" id="AEWT01000028">
    <property type="protein sequence ID" value="EGC68493.1"/>
    <property type="molecule type" value="Genomic_DNA"/>
</dbReference>
<keyword evidence="1 10" id="KW-1003">Cell membrane</keyword>
<keyword evidence="5 10" id="KW-1133">Transmembrane helix</keyword>
<dbReference type="GO" id="GO:0043772">
    <property type="term" value="F:acyl-phosphate glycerol-3-phosphate acyltransferase activity"/>
    <property type="evidence" value="ECO:0007669"/>
    <property type="project" value="UniProtKB-UniRule"/>
</dbReference>
<evidence type="ECO:0000256" key="8">
    <source>
        <dbReference type="ARBA" id="ARBA00023209"/>
    </source>
</evidence>
<keyword evidence="4 10" id="KW-0812">Transmembrane</keyword>
<comment type="caution">
    <text evidence="11">The sequence shown here is derived from an EMBL/GenBank/DDBJ whole genome shotgun (WGS) entry which is preliminary data.</text>
</comment>
<dbReference type="Pfam" id="PF02660">
    <property type="entry name" value="G3P_acyltransf"/>
    <property type="match status" value="1"/>
</dbReference>
<feature type="transmembrane region" description="Helical" evidence="10">
    <location>
        <begin position="100"/>
        <end position="117"/>
    </location>
</feature>
<dbReference type="PANTHER" id="PTHR30309">
    <property type="entry name" value="INNER MEMBRANE PROTEIN YGIH"/>
    <property type="match status" value="1"/>
</dbReference>
<feature type="transmembrane region" description="Helical" evidence="10">
    <location>
        <begin position="137"/>
        <end position="155"/>
    </location>
</feature>
<dbReference type="GO" id="GO:0008654">
    <property type="term" value="P:phospholipid biosynthetic process"/>
    <property type="evidence" value="ECO:0007669"/>
    <property type="project" value="UniProtKB-UniRule"/>
</dbReference>
<comment type="function">
    <text evidence="10">Catalyzes the transfer of an acyl group from acyl-phosphate (acyl-PO(4)) to glycerol-3-phosphate (G3P) to form lysophosphatidic acid (LPA). This enzyme utilizes acyl-phosphate as fatty acyl donor, but not acyl-CoA or acyl-ACP.</text>
</comment>
<keyword evidence="9 10" id="KW-1208">Phospholipid metabolism</keyword>
<evidence type="ECO:0000256" key="3">
    <source>
        <dbReference type="ARBA" id="ARBA00022679"/>
    </source>
</evidence>
<proteinExistence type="inferred from homology"/>
<evidence type="ECO:0000256" key="1">
    <source>
        <dbReference type="ARBA" id="ARBA00022475"/>
    </source>
</evidence>
<comment type="similarity">
    <text evidence="10">Belongs to the PlsY family.</text>
</comment>
<keyword evidence="6 10" id="KW-0443">Lipid metabolism</keyword>
<keyword evidence="8 10" id="KW-0594">Phospholipid biosynthesis</keyword>
<keyword evidence="3 10" id="KW-0808">Transferase</keyword>
<accession>F0EN52</accession>
<dbReference type="NCBIfam" id="TIGR00023">
    <property type="entry name" value="glycerol-3-phosphate 1-O-acyltransferase PlsY"/>
    <property type="match status" value="1"/>
</dbReference>
<dbReference type="EC" id="2.3.1.275" evidence="10"/>
<sequence>MERRFHAKIALALQRKLVIMNTILLFIVAYLLGSIPSGVWIGQLFFKKDIRQFGSGNTGTTNTFRVLGKKAGIVVLLMDILKGTLATSLPVLFGLHTVNPLWFGVCAILGHTFPIFAKFKGGKAVATSAGMLLGYNPLFFIYSSLIFVICLYVTSMVSLTSMIAACLITLSTVVLPFIAPAILPEQNWLLTFIAIGVTIFIFIRHRENISRIKDGTESRVPFGLNKRQANK</sequence>
<evidence type="ECO:0000256" key="5">
    <source>
        <dbReference type="ARBA" id="ARBA00022989"/>
    </source>
</evidence>
<evidence type="ECO:0000256" key="2">
    <source>
        <dbReference type="ARBA" id="ARBA00022516"/>
    </source>
</evidence>
<feature type="transmembrane region" description="Helical" evidence="10">
    <location>
        <begin position="71"/>
        <end position="93"/>
    </location>
</feature>
<feature type="transmembrane region" description="Helical" evidence="10">
    <location>
        <begin position="162"/>
        <end position="182"/>
    </location>
</feature>
<dbReference type="InterPro" id="IPR003811">
    <property type="entry name" value="G3P_acylTferase_PlsY"/>
</dbReference>
<comment type="subcellular location">
    <subcellularLocation>
        <location evidence="10">Cell membrane</location>
        <topology evidence="10">Multi-pass membrane protein</topology>
    </subcellularLocation>
</comment>
<comment type="catalytic activity">
    <reaction evidence="10">
        <text>an acyl phosphate + sn-glycerol 3-phosphate = a 1-acyl-sn-glycero-3-phosphate + phosphate</text>
        <dbReference type="Rhea" id="RHEA:34075"/>
        <dbReference type="ChEBI" id="CHEBI:43474"/>
        <dbReference type="ChEBI" id="CHEBI:57597"/>
        <dbReference type="ChEBI" id="CHEBI:57970"/>
        <dbReference type="ChEBI" id="CHEBI:59918"/>
        <dbReference type="EC" id="2.3.1.275"/>
    </reaction>
</comment>
<evidence type="ECO:0000256" key="7">
    <source>
        <dbReference type="ARBA" id="ARBA00023136"/>
    </source>
</evidence>
<feature type="transmembrane region" description="Helical" evidence="10">
    <location>
        <begin position="188"/>
        <end position="203"/>
    </location>
</feature>
<dbReference type="UniPathway" id="UPA00085"/>
<name>F0EN52_ENTCA</name>
<protein>
    <recommendedName>
        <fullName evidence="10">Glycerol-3-phosphate acyltransferase</fullName>
    </recommendedName>
    <alternativeName>
        <fullName evidence="10">Acyl-PO4 G3P acyltransferase</fullName>
    </alternativeName>
    <alternativeName>
        <fullName evidence="10">Acyl-phosphate--glycerol-3-phosphate acyltransferase</fullName>
    </alternativeName>
    <alternativeName>
        <fullName evidence="10">G3P acyltransferase</fullName>
        <shortName evidence="10">GPAT</shortName>
        <ecNumber evidence="10">2.3.1.275</ecNumber>
    </alternativeName>
    <alternativeName>
        <fullName evidence="10">Lysophosphatidic acid synthase</fullName>
        <shortName evidence="10">LPA synthase</shortName>
    </alternativeName>
</protein>
<reference evidence="11 12" key="1">
    <citation type="submission" date="2011-01" db="EMBL/GenBank/DDBJ databases">
        <authorList>
            <person name="Muzny D."/>
            <person name="Qin X."/>
            <person name="Deng J."/>
            <person name="Jiang H."/>
            <person name="Liu Y."/>
            <person name="Qu J."/>
            <person name="Song X.-Z."/>
            <person name="Zhang L."/>
            <person name="Thornton R."/>
            <person name="Coyle M."/>
            <person name="Francisco L."/>
            <person name="Jackson L."/>
            <person name="Javaid M."/>
            <person name="Korchina V."/>
            <person name="Kovar C."/>
            <person name="Mata R."/>
            <person name="Mathew T."/>
            <person name="Ngo R."/>
            <person name="Nguyen L."/>
            <person name="Nguyen N."/>
            <person name="Okwuonu G."/>
            <person name="Ongeri F."/>
            <person name="Pham C."/>
            <person name="Simmons D."/>
            <person name="Wilczek-Boney K."/>
            <person name="Hale W."/>
            <person name="Jakkamsetti A."/>
            <person name="Pham P."/>
            <person name="Ruth R."/>
            <person name="San Lucas F."/>
            <person name="Warren J."/>
            <person name="Zhang J."/>
            <person name="Zhao Z."/>
            <person name="Zhou C."/>
            <person name="Zhu D."/>
            <person name="Lee S."/>
            <person name="Bess C."/>
            <person name="Blankenburg K."/>
            <person name="Forbes L."/>
            <person name="Fu Q."/>
            <person name="Gubbala S."/>
            <person name="Hirani K."/>
            <person name="Jayaseelan J.C."/>
            <person name="Lara F."/>
            <person name="Munidasa M."/>
            <person name="Palculict T."/>
            <person name="Patil S."/>
            <person name="Pu L.-L."/>
            <person name="Saada N."/>
            <person name="Tang L."/>
            <person name="Weissenberger G."/>
            <person name="Zhu Y."/>
            <person name="Hemphill L."/>
            <person name="Shang Y."/>
            <person name="Youmans B."/>
            <person name="Ayvaz T."/>
            <person name="Ross M."/>
            <person name="Santibanez J."/>
            <person name="Aqrawi P."/>
            <person name="Gross S."/>
            <person name="Joshi V."/>
            <person name="Fowler G."/>
            <person name="Nazareth L."/>
            <person name="Reid J."/>
            <person name="Worley K."/>
            <person name="Petrosino J."/>
            <person name="Highlander S."/>
            <person name="Gibbs R."/>
        </authorList>
    </citation>
    <scope>NUCLEOTIDE SEQUENCE [LARGE SCALE GENOMIC DNA]</scope>
    <source>
        <strain evidence="11 12">ATCC 12755</strain>
    </source>
</reference>
<feature type="transmembrane region" description="Helical" evidence="10">
    <location>
        <begin position="21"/>
        <end position="46"/>
    </location>
</feature>
<evidence type="ECO:0000256" key="4">
    <source>
        <dbReference type="ARBA" id="ARBA00022692"/>
    </source>
</evidence>
<dbReference type="SMART" id="SM01207">
    <property type="entry name" value="G3P_acyltransf"/>
    <property type="match status" value="1"/>
</dbReference>
<dbReference type="PANTHER" id="PTHR30309:SF0">
    <property type="entry name" value="GLYCEROL-3-PHOSPHATE ACYLTRANSFERASE-RELATED"/>
    <property type="match status" value="1"/>
</dbReference>
<keyword evidence="7 10" id="KW-0472">Membrane</keyword>
<evidence type="ECO:0000256" key="10">
    <source>
        <dbReference type="HAMAP-Rule" id="MF_01043"/>
    </source>
</evidence>
<evidence type="ECO:0000313" key="12">
    <source>
        <dbReference type="Proteomes" id="UP000004835"/>
    </source>
</evidence>
<evidence type="ECO:0000256" key="9">
    <source>
        <dbReference type="ARBA" id="ARBA00023264"/>
    </source>
</evidence>
<evidence type="ECO:0000313" key="11">
    <source>
        <dbReference type="EMBL" id="EGC68493.1"/>
    </source>
</evidence>
<dbReference type="GO" id="GO:0005886">
    <property type="term" value="C:plasma membrane"/>
    <property type="evidence" value="ECO:0007669"/>
    <property type="project" value="UniProtKB-SubCell"/>
</dbReference>
<gene>
    <name evidence="10 11" type="primary">plsY</name>
    <name evidence="11" type="ORF">HMPREF9087_2844</name>
</gene>
<dbReference type="HAMAP" id="MF_01043">
    <property type="entry name" value="PlsY"/>
    <property type="match status" value="1"/>
</dbReference>
<keyword evidence="2 10" id="KW-0444">Lipid biosynthesis</keyword>
<evidence type="ECO:0000256" key="6">
    <source>
        <dbReference type="ARBA" id="ARBA00023098"/>
    </source>
</evidence>
<organism evidence="11 12">
    <name type="scientific">Enterococcus casseliflavus ATCC 12755</name>
    <dbReference type="NCBI Taxonomy" id="888066"/>
    <lineage>
        <taxon>Bacteria</taxon>
        <taxon>Bacillati</taxon>
        <taxon>Bacillota</taxon>
        <taxon>Bacilli</taxon>
        <taxon>Lactobacillales</taxon>
        <taxon>Enterococcaceae</taxon>
        <taxon>Enterococcus</taxon>
    </lineage>
</organism>
<dbReference type="AlphaFoldDB" id="F0EN52"/>